<evidence type="ECO:0000313" key="1">
    <source>
        <dbReference type="EMBL" id="EID76513.1"/>
    </source>
</evidence>
<accession>I0WJE7</accession>
<name>I0WJE7_9FLAO</name>
<dbReference type="STRING" id="946077.W5A_00780"/>
<sequence>MNFKSKTPVIMRLKDFSVSKEVFELHYNKQYDMLETQPKPASSVLPKYYASEDYISHTDGKRTFFEKIYQFVRSIALSSKASLVASHANGKTVLDIGAGTGDFLSRMNTLGWYSEGYEPNGKATTIAISKGVKVHSDMELIENEYFEVITMWHVLEHVSNLNDQLNFINRRLTETGVIIVAVPNFKSFDAKFYKKYWAGYDVPRHLWHFSQKSIELLFAEKGFKVVCTKPMWFDAFYVSMLSEKYKGRKFSFLRGLCIGFLSNLSACLSGEFSSLIYVLKRSKSDF</sequence>
<dbReference type="PATRIC" id="fig|946077.3.peg.159"/>
<proteinExistence type="predicted"/>
<dbReference type="OrthoDB" id="2370471at2"/>
<keyword evidence="1" id="KW-0489">Methyltransferase</keyword>
<dbReference type="EMBL" id="AJJU01000002">
    <property type="protein sequence ID" value="EID76513.1"/>
    <property type="molecule type" value="Genomic_DNA"/>
</dbReference>
<dbReference type="Proteomes" id="UP000005938">
    <property type="component" value="Unassembled WGS sequence"/>
</dbReference>
<dbReference type="GO" id="GO:0032259">
    <property type="term" value="P:methylation"/>
    <property type="evidence" value="ECO:0007669"/>
    <property type="project" value="UniProtKB-KW"/>
</dbReference>
<dbReference type="GO" id="GO:0008168">
    <property type="term" value="F:methyltransferase activity"/>
    <property type="evidence" value="ECO:0007669"/>
    <property type="project" value="UniProtKB-KW"/>
</dbReference>
<dbReference type="PANTHER" id="PTHR43861">
    <property type="entry name" value="TRANS-ACONITATE 2-METHYLTRANSFERASE-RELATED"/>
    <property type="match status" value="1"/>
</dbReference>
<evidence type="ECO:0000313" key="2">
    <source>
        <dbReference type="Proteomes" id="UP000005938"/>
    </source>
</evidence>
<organism evidence="1 2">
    <name type="scientific">Imtechella halotolerans K1</name>
    <dbReference type="NCBI Taxonomy" id="946077"/>
    <lineage>
        <taxon>Bacteria</taxon>
        <taxon>Pseudomonadati</taxon>
        <taxon>Bacteroidota</taxon>
        <taxon>Flavobacteriia</taxon>
        <taxon>Flavobacteriales</taxon>
        <taxon>Flavobacteriaceae</taxon>
        <taxon>Imtechella</taxon>
    </lineage>
</organism>
<dbReference type="CDD" id="cd02440">
    <property type="entry name" value="AdoMet_MTases"/>
    <property type="match status" value="1"/>
</dbReference>
<dbReference type="SUPFAM" id="SSF53335">
    <property type="entry name" value="S-adenosyl-L-methionine-dependent methyltransferases"/>
    <property type="match status" value="1"/>
</dbReference>
<protein>
    <submittedName>
        <fullName evidence="1">SAM-dependent methyltransferase</fullName>
    </submittedName>
</protein>
<keyword evidence="2" id="KW-1185">Reference proteome</keyword>
<dbReference type="Gene3D" id="3.40.50.150">
    <property type="entry name" value="Vaccinia Virus protein VP39"/>
    <property type="match status" value="1"/>
</dbReference>
<keyword evidence="1" id="KW-0808">Transferase</keyword>
<comment type="caution">
    <text evidence="1">The sequence shown here is derived from an EMBL/GenBank/DDBJ whole genome shotgun (WGS) entry which is preliminary data.</text>
</comment>
<gene>
    <name evidence="1" type="ORF">W5A_00780</name>
</gene>
<dbReference type="Pfam" id="PF13489">
    <property type="entry name" value="Methyltransf_23"/>
    <property type="match status" value="1"/>
</dbReference>
<reference evidence="1 2" key="1">
    <citation type="journal article" date="2012" name="J. Bacteriol.">
        <title>Genome Sequence of the Halotolerant Bacterium Imtechella halotolerans K1T.</title>
        <authorList>
            <person name="Kumar S."/>
            <person name="Vikram S."/>
            <person name="Subramanian S."/>
            <person name="Raghava G.P."/>
            <person name="Pinnaka A.K."/>
        </authorList>
    </citation>
    <scope>NUCLEOTIDE SEQUENCE [LARGE SCALE GENOMIC DNA]</scope>
    <source>
        <strain evidence="1 2">K1</strain>
    </source>
</reference>
<dbReference type="eggNOG" id="COG2227">
    <property type="taxonomic scope" value="Bacteria"/>
</dbReference>
<dbReference type="InterPro" id="IPR029063">
    <property type="entry name" value="SAM-dependent_MTases_sf"/>
</dbReference>
<dbReference type="AlphaFoldDB" id="I0WJE7"/>